<accession>A0ABV2Q5V2</accession>
<reference evidence="3 4" key="1">
    <citation type="submission" date="2024-06" db="EMBL/GenBank/DDBJ databases">
        <title>Sorghum-associated microbial communities from plants grown in Nebraska, USA.</title>
        <authorList>
            <person name="Schachtman D."/>
        </authorList>
    </citation>
    <scope>NUCLEOTIDE SEQUENCE [LARGE SCALE GENOMIC DNA]</scope>
    <source>
        <strain evidence="3 4">2709</strain>
    </source>
</reference>
<evidence type="ECO:0000256" key="1">
    <source>
        <dbReference type="SAM" id="Phobius"/>
    </source>
</evidence>
<feature type="transmembrane region" description="Helical" evidence="1">
    <location>
        <begin position="41"/>
        <end position="63"/>
    </location>
</feature>
<feature type="transmembrane region" description="Helical" evidence="1">
    <location>
        <begin position="12"/>
        <end position="35"/>
    </location>
</feature>
<feature type="domain" description="VTT" evidence="2">
    <location>
        <begin position="23"/>
        <end position="143"/>
    </location>
</feature>
<evidence type="ECO:0000313" key="4">
    <source>
        <dbReference type="Proteomes" id="UP001549320"/>
    </source>
</evidence>
<comment type="caution">
    <text evidence="3">The sequence shown here is derived from an EMBL/GenBank/DDBJ whole genome shotgun (WGS) entry which is preliminary data.</text>
</comment>
<dbReference type="Proteomes" id="UP001549320">
    <property type="component" value="Unassembled WGS sequence"/>
</dbReference>
<gene>
    <name evidence="3" type="ORF">ABIE13_001523</name>
</gene>
<protein>
    <submittedName>
        <fullName evidence="3">Membrane protein DedA with SNARE-associated domain</fullName>
    </submittedName>
</protein>
<keyword evidence="1" id="KW-1133">Transmembrane helix</keyword>
<dbReference type="InterPro" id="IPR051311">
    <property type="entry name" value="DedA_domain"/>
</dbReference>
<keyword evidence="4" id="KW-1185">Reference proteome</keyword>
<feature type="transmembrane region" description="Helical" evidence="1">
    <location>
        <begin position="162"/>
        <end position="180"/>
    </location>
</feature>
<evidence type="ECO:0000259" key="2">
    <source>
        <dbReference type="Pfam" id="PF09335"/>
    </source>
</evidence>
<keyword evidence="1" id="KW-0472">Membrane</keyword>
<dbReference type="PANTHER" id="PTHR42709:SF2">
    <property type="entry name" value="INNER MEMBRANE PROTEIN YOHD"/>
    <property type="match status" value="1"/>
</dbReference>
<dbReference type="EMBL" id="JBEPSH010000003">
    <property type="protein sequence ID" value="MET4576414.1"/>
    <property type="molecule type" value="Genomic_DNA"/>
</dbReference>
<dbReference type="InterPro" id="IPR032816">
    <property type="entry name" value="VTT_dom"/>
</dbReference>
<organism evidence="3 4">
    <name type="scientific">Ottowia thiooxydans</name>
    <dbReference type="NCBI Taxonomy" id="219182"/>
    <lineage>
        <taxon>Bacteria</taxon>
        <taxon>Pseudomonadati</taxon>
        <taxon>Pseudomonadota</taxon>
        <taxon>Betaproteobacteria</taxon>
        <taxon>Burkholderiales</taxon>
        <taxon>Comamonadaceae</taxon>
        <taxon>Ottowia</taxon>
    </lineage>
</organism>
<dbReference type="RefSeq" id="WP_354442498.1">
    <property type="nucleotide sequence ID" value="NZ_JBEPSH010000003.1"/>
</dbReference>
<keyword evidence="1" id="KW-0812">Transmembrane</keyword>
<feature type="transmembrane region" description="Helical" evidence="1">
    <location>
        <begin position="122"/>
        <end position="146"/>
    </location>
</feature>
<dbReference type="Pfam" id="PF09335">
    <property type="entry name" value="VTT_dom"/>
    <property type="match status" value="1"/>
</dbReference>
<proteinExistence type="predicted"/>
<name>A0ABV2Q5V2_9BURK</name>
<evidence type="ECO:0000313" key="3">
    <source>
        <dbReference type="EMBL" id="MET4576414.1"/>
    </source>
</evidence>
<dbReference type="PANTHER" id="PTHR42709">
    <property type="entry name" value="ALKALINE PHOSPHATASE LIKE PROTEIN"/>
    <property type="match status" value="1"/>
</dbReference>
<sequence length="184" mass="20286">MNLLELIASYGYAAVAVGCLLEGEAVLLLAGFAAHRGYLDFAAVIAVASVAGFAGDLFFFWLGRRHGPSLIARWPALLRHREKVDGWIARYRAAVIIAVRFTYGFRIAGPVMIGMSSTPLSAFVLFNAIGALLWATLFTGLGWFFGEAAQRVLGHMHHLEKWLALGIFSAGLIFAAFRWWRARR</sequence>